<organism evidence="1 2">
    <name type="scientific">Ruminococcus albus 8</name>
    <dbReference type="NCBI Taxonomy" id="246199"/>
    <lineage>
        <taxon>Bacteria</taxon>
        <taxon>Bacillati</taxon>
        <taxon>Bacillota</taxon>
        <taxon>Clostridia</taxon>
        <taxon>Eubacteriales</taxon>
        <taxon>Oscillospiraceae</taxon>
        <taxon>Ruminococcus</taxon>
    </lineage>
</organism>
<proteinExistence type="predicted"/>
<dbReference type="Proteomes" id="UP000004259">
    <property type="component" value="Unassembled WGS sequence"/>
</dbReference>
<name>E9SB89_RUMAL</name>
<comment type="caution">
    <text evidence="1">The sequence shown here is derived from an EMBL/GenBank/DDBJ whole genome shotgun (WGS) entry which is preliminary data.</text>
</comment>
<evidence type="ECO:0000313" key="2">
    <source>
        <dbReference type="Proteomes" id="UP000004259"/>
    </source>
</evidence>
<evidence type="ECO:0000313" key="1">
    <source>
        <dbReference type="EMBL" id="EGC03453.1"/>
    </source>
</evidence>
<keyword evidence="2" id="KW-1185">Reference proteome</keyword>
<protein>
    <submittedName>
        <fullName evidence="1">Uncharacterized protein</fullName>
    </submittedName>
</protein>
<gene>
    <name evidence="1" type="ORF">CUS_6561</name>
</gene>
<sequence>MIGASSGRQHIFRHEICTQNGSDAVGYMLICAKRQANKWLICAIY</sequence>
<dbReference type="STRING" id="246199.CUS_6561"/>
<dbReference type="EMBL" id="ADKM02000066">
    <property type="protein sequence ID" value="EGC03453.1"/>
    <property type="molecule type" value="Genomic_DNA"/>
</dbReference>
<reference evidence="1 2" key="1">
    <citation type="submission" date="2011-02" db="EMBL/GenBank/DDBJ databases">
        <authorList>
            <person name="Nelson K.E."/>
            <person name="Sutton G."/>
            <person name="Torralba M."/>
            <person name="Durkin S."/>
            <person name="Harkins D."/>
            <person name="Montgomery R."/>
            <person name="Ziemer C."/>
            <person name="Klaassens E."/>
            <person name="Ocuiv P."/>
            <person name="Morrison M."/>
        </authorList>
    </citation>
    <scope>NUCLEOTIDE SEQUENCE [LARGE SCALE GENOMIC DNA]</scope>
    <source>
        <strain evidence="1 2">8</strain>
    </source>
</reference>
<accession>E9SB89</accession>
<dbReference type="AlphaFoldDB" id="E9SB89"/>